<keyword evidence="4 8" id="KW-1003">Cell membrane</keyword>
<dbReference type="RefSeq" id="WP_138188393.1">
    <property type="nucleotide sequence ID" value="NZ_LS992241.1"/>
</dbReference>
<dbReference type="Pfam" id="PF01061">
    <property type="entry name" value="ABC2_membrane"/>
    <property type="match status" value="1"/>
</dbReference>
<evidence type="ECO:0000259" key="9">
    <source>
        <dbReference type="PROSITE" id="PS51012"/>
    </source>
</evidence>
<name>A0A383RIE3_PAEAL</name>
<feature type="transmembrane region" description="Helical" evidence="8">
    <location>
        <begin position="238"/>
        <end position="255"/>
    </location>
</feature>
<evidence type="ECO:0000256" key="1">
    <source>
        <dbReference type="ARBA" id="ARBA00004651"/>
    </source>
</evidence>
<keyword evidence="3 8" id="KW-0813">Transport</keyword>
<dbReference type="GO" id="GO:0140359">
    <property type="term" value="F:ABC-type transporter activity"/>
    <property type="evidence" value="ECO:0007669"/>
    <property type="project" value="InterPro"/>
</dbReference>
<dbReference type="PANTHER" id="PTHR30413">
    <property type="entry name" value="INNER MEMBRANE TRANSPORT PERMEASE"/>
    <property type="match status" value="1"/>
</dbReference>
<feature type="transmembrane region" description="Helical" evidence="8">
    <location>
        <begin position="149"/>
        <end position="172"/>
    </location>
</feature>
<comment type="similarity">
    <text evidence="2 8">Belongs to the ABC-2 integral membrane protein family.</text>
</comment>
<dbReference type="InterPro" id="IPR047817">
    <property type="entry name" value="ABC2_TM_bact-type"/>
</dbReference>
<dbReference type="InterPro" id="IPR013525">
    <property type="entry name" value="ABC2_TM"/>
</dbReference>
<feature type="transmembrane region" description="Helical" evidence="8">
    <location>
        <begin position="179"/>
        <end position="197"/>
    </location>
</feature>
<organism evidence="10 11">
    <name type="scientific">Paenibacillus alvei</name>
    <name type="common">Bacillus alvei</name>
    <dbReference type="NCBI Taxonomy" id="44250"/>
    <lineage>
        <taxon>Bacteria</taxon>
        <taxon>Bacillati</taxon>
        <taxon>Bacillota</taxon>
        <taxon>Bacilli</taxon>
        <taxon>Bacillales</taxon>
        <taxon>Paenibacillaceae</taxon>
        <taxon>Paenibacillus</taxon>
    </lineage>
</organism>
<feature type="transmembrane region" description="Helical" evidence="8">
    <location>
        <begin position="66"/>
        <end position="88"/>
    </location>
</feature>
<keyword evidence="6 8" id="KW-1133">Transmembrane helix</keyword>
<accession>A0A383RIE3</accession>
<dbReference type="PROSITE" id="PS51012">
    <property type="entry name" value="ABC_TM2"/>
    <property type="match status" value="1"/>
</dbReference>
<dbReference type="GO" id="GO:0015920">
    <property type="term" value="P:lipopolysaccharide transport"/>
    <property type="evidence" value="ECO:0007669"/>
    <property type="project" value="TreeGrafter"/>
</dbReference>
<dbReference type="PANTHER" id="PTHR30413:SF10">
    <property type="entry name" value="CAPSULE POLYSACCHARIDE EXPORT INNER-MEMBRANE PROTEIN CTRC"/>
    <property type="match status" value="1"/>
</dbReference>
<feature type="domain" description="ABC transmembrane type-2" evidence="9">
    <location>
        <begin position="34"/>
        <end position="258"/>
    </location>
</feature>
<dbReference type="Proteomes" id="UP000304148">
    <property type="component" value="Chromosome"/>
</dbReference>
<evidence type="ECO:0000256" key="6">
    <source>
        <dbReference type="ARBA" id="ARBA00022989"/>
    </source>
</evidence>
<reference evidence="11" key="1">
    <citation type="submission" date="2018-08" db="EMBL/GenBank/DDBJ databases">
        <authorList>
            <person name="Chevrot R."/>
        </authorList>
    </citation>
    <scope>NUCLEOTIDE SEQUENCE [LARGE SCALE GENOMIC DNA]</scope>
</reference>
<sequence length="266" mass="31465">MFSGTKLKKYNNEVKLVSELSKNDFKVRYAGSSLGILWGFIQPLMTILVYWFVFEVGFRSGARPDGIPFILWLTCGIVPWFFFAESWVSSSNSFLEYSYLVKKVNFRIGVLPLVKIVSALYIHLFFLCFLLIILILYGQYPDWTYFQVFYYLACTIYLLLGLSLIFSSLVVFLKDFIQILGIAVQIGFWMIPIVWSPEILPDNYAKWFKLNPLYYIVEGYRDSFINHVWFWHRYNQTTYFWIISTIILLVGLFMFRKLKPHFADVL</sequence>
<evidence type="ECO:0000256" key="7">
    <source>
        <dbReference type="ARBA" id="ARBA00023136"/>
    </source>
</evidence>
<evidence type="ECO:0000313" key="11">
    <source>
        <dbReference type="Proteomes" id="UP000304148"/>
    </source>
</evidence>
<gene>
    <name evidence="10" type="ORF">PBLR_14887</name>
</gene>
<evidence type="ECO:0000256" key="8">
    <source>
        <dbReference type="RuleBase" id="RU361157"/>
    </source>
</evidence>
<protein>
    <recommendedName>
        <fullName evidence="8">Transport permease protein</fullName>
    </recommendedName>
</protein>
<evidence type="ECO:0000256" key="3">
    <source>
        <dbReference type="ARBA" id="ARBA00022448"/>
    </source>
</evidence>
<dbReference type="GO" id="GO:0005886">
    <property type="term" value="C:plasma membrane"/>
    <property type="evidence" value="ECO:0007669"/>
    <property type="project" value="UniProtKB-SubCell"/>
</dbReference>
<keyword evidence="5 8" id="KW-0812">Transmembrane</keyword>
<feature type="transmembrane region" description="Helical" evidence="8">
    <location>
        <begin position="34"/>
        <end position="54"/>
    </location>
</feature>
<comment type="subcellular location">
    <subcellularLocation>
        <location evidence="1 8">Cell membrane</location>
        <topology evidence="1 8">Multi-pass membrane protein</topology>
    </subcellularLocation>
</comment>
<evidence type="ECO:0000256" key="4">
    <source>
        <dbReference type="ARBA" id="ARBA00022475"/>
    </source>
</evidence>
<keyword evidence="7 8" id="KW-0472">Membrane</keyword>
<dbReference type="AlphaFoldDB" id="A0A383RIE3"/>
<evidence type="ECO:0000256" key="5">
    <source>
        <dbReference type="ARBA" id="ARBA00022692"/>
    </source>
</evidence>
<feature type="transmembrane region" description="Helical" evidence="8">
    <location>
        <begin position="109"/>
        <end position="137"/>
    </location>
</feature>
<dbReference type="EMBL" id="LS992241">
    <property type="protein sequence ID" value="SYX86461.1"/>
    <property type="molecule type" value="Genomic_DNA"/>
</dbReference>
<evidence type="ECO:0000313" key="10">
    <source>
        <dbReference type="EMBL" id="SYX86461.1"/>
    </source>
</evidence>
<proteinExistence type="inferred from homology"/>
<evidence type="ECO:0000256" key="2">
    <source>
        <dbReference type="ARBA" id="ARBA00007783"/>
    </source>
</evidence>